<proteinExistence type="predicted"/>
<evidence type="ECO:0000313" key="1">
    <source>
        <dbReference type="EMBL" id="OBV41077.1"/>
    </source>
</evidence>
<dbReference type="Proteomes" id="UP000092713">
    <property type="component" value="Unassembled WGS sequence"/>
</dbReference>
<organism evidence="1 2">
    <name type="scientific">Janthinobacterium psychrotolerans</name>
    <dbReference type="NCBI Taxonomy" id="1747903"/>
    <lineage>
        <taxon>Bacteria</taxon>
        <taxon>Pseudomonadati</taxon>
        <taxon>Pseudomonadota</taxon>
        <taxon>Betaproteobacteria</taxon>
        <taxon>Burkholderiales</taxon>
        <taxon>Oxalobacteraceae</taxon>
        <taxon>Janthinobacterium</taxon>
    </lineage>
</organism>
<dbReference type="STRING" id="1747903.ASR47_102348"/>
<keyword evidence="2" id="KW-1185">Reference proteome</keyword>
<reference evidence="1 2" key="1">
    <citation type="submission" date="2016-04" db="EMBL/GenBank/DDBJ databases">
        <title>Draft genome sequence of Janthinobacterium psychrotolerans sp. nov., isolated from freshwater sediments in Denmark.</title>
        <authorList>
            <person name="Gong X."/>
            <person name="Skrivergaard S."/>
            <person name="Korsgaard B.S."/>
            <person name="Schreiber L."/>
            <person name="Marshall I.P."/>
            <person name="Finster K."/>
            <person name="Schramm A."/>
        </authorList>
    </citation>
    <scope>NUCLEOTIDE SEQUENCE [LARGE SCALE GENOMIC DNA]</scope>
    <source>
        <strain evidence="1 2">S3-2</strain>
    </source>
</reference>
<dbReference type="AlphaFoldDB" id="A0A1A7C5U5"/>
<dbReference type="RefSeq" id="WP_065306370.1">
    <property type="nucleotide sequence ID" value="NZ_LOCQ01000040.1"/>
</dbReference>
<dbReference type="EMBL" id="LOCQ01000040">
    <property type="protein sequence ID" value="OBV41077.1"/>
    <property type="molecule type" value="Genomic_DNA"/>
</dbReference>
<evidence type="ECO:0000313" key="2">
    <source>
        <dbReference type="Proteomes" id="UP000092713"/>
    </source>
</evidence>
<name>A0A1A7C5U5_9BURK</name>
<gene>
    <name evidence="1" type="ORF">ASR47_102348</name>
</gene>
<comment type="caution">
    <text evidence="1">The sequence shown here is derived from an EMBL/GenBank/DDBJ whole genome shotgun (WGS) entry which is preliminary data.</text>
</comment>
<sequence length="126" mass="13810">MINRLLAPAAITARANLISTCPPSFVNVGKVHRFNTTATLYLTNDSPAPVALDITLTIERPGTELAAHKESLEATPGQTMHTINWVYEHSVVLADTTIVIKLRAVMHEDQQVVVASSWQVCEFTVE</sequence>
<protein>
    <submittedName>
        <fullName evidence="1">Uncharacterized protein</fullName>
    </submittedName>
</protein>
<accession>A0A1A7C5U5</accession>